<dbReference type="EMBL" id="FLKW01000022">
    <property type="protein sequence ID" value="SBN17175.1"/>
    <property type="molecule type" value="Genomic_DNA"/>
</dbReference>
<name>A0A1D3G3Y3_NEIGO</name>
<sequence length="157" mass="16408">MARIHVRNNGGNRFGGVPYGNLAAEHYRIVAKQDGAILGADAYGPPKAGDVLALGVLEQGFRLDDAQIIVKTAMSSGITADVGFAYADGADDAHVPQDAAYFASGADFASAGRIRCQSAKLVTLPKQALLTVTLKGAENKKAADIDILIYGEKFGQL</sequence>
<proteinExistence type="predicted"/>
<evidence type="ECO:0000313" key="4">
    <source>
        <dbReference type="EMBL" id="SUA20884.1"/>
    </source>
</evidence>
<reference evidence="4" key="3">
    <citation type="submission" date="2018-06" db="EMBL/GenBank/DDBJ databases">
        <authorList>
            <consortium name="Pathogen Informatics"/>
            <person name="Doyle S."/>
        </authorList>
    </citation>
    <scope>NUCLEOTIDE SEQUENCE [LARGE SCALE GENOMIC DNA]</scope>
    <source>
        <strain evidence="4">NCTC11421</strain>
    </source>
</reference>
<dbReference type="Proteomes" id="UP000182484">
    <property type="component" value="Unassembled WGS sequence"/>
</dbReference>
<dbReference type="EMBL" id="FMTB01000016">
    <property type="protein sequence ID" value="SCW12266.1"/>
    <property type="molecule type" value="Genomic_DNA"/>
</dbReference>
<dbReference type="Proteomes" id="UP000239837">
    <property type="component" value="Chromosome"/>
</dbReference>
<accession>A0A1D3G3Y3</accession>
<reference evidence="2" key="1">
    <citation type="submission" date="2016-06" db="EMBL/GenBank/DDBJ databases">
        <authorList>
            <consortium name="Pathogen Informatics"/>
        </authorList>
    </citation>
    <scope>NUCLEOTIDE SEQUENCE</scope>
    <source>
        <strain evidence="1">WHO F</strain>
    </source>
</reference>
<evidence type="ECO:0000313" key="5">
    <source>
        <dbReference type="Proteomes" id="UP000182484"/>
    </source>
</evidence>
<dbReference type="AlphaFoldDB" id="A0A1D3G3Y3"/>
<protein>
    <submittedName>
        <fullName evidence="1 4">Phage associated protein</fullName>
    </submittedName>
</protein>
<evidence type="ECO:0000313" key="1">
    <source>
        <dbReference type="EMBL" id="SBN17175.1"/>
    </source>
</evidence>
<dbReference type="EMBL" id="UGRI01000001">
    <property type="protein sequence ID" value="SUA20884.1"/>
    <property type="molecule type" value="Genomic_DNA"/>
</dbReference>
<reference evidence="3 5" key="2">
    <citation type="submission" date="2016-09" db="EMBL/GenBank/DDBJ databases">
        <authorList>
            <person name="Kumanski S."/>
            <person name="Beatrice B."/>
        </authorList>
    </citation>
    <scope>NUCLEOTIDE SEQUENCE [LARGE SCALE GENOMIC DNA]</scope>
    <source>
        <strain evidence="3">Mankind</strain>
    </source>
</reference>
<gene>
    <name evidence="3" type="ORF">ESCNG_230018</name>
    <name evidence="4" type="ORF">NCTC11421_00989</name>
    <name evidence="2" type="ORF">WHOF_01266C</name>
    <name evidence="1" type="ORF">WHOF_01591</name>
</gene>
<organism evidence="4">
    <name type="scientific">Neisseria gonorrhoeae</name>
    <dbReference type="NCBI Taxonomy" id="485"/>
    <lineage>
        <taxon>Bacteria</taxon>
        <taxon>Pseudomonadati</taxon>
        <taxon>Pseudomonadota</taxon>
        <taxon>Betaproteobacteria</taxon>
        <taxon>Neisseriales</taxon>
        <taxon>Neisseriaceae</taxon>
        <taxon>Neisseria</taxon>
    </lineage>
</organism>
<dbReference type="EMBL" id="LT591897">
    <property type="protein sequence ID" value="SBQ21124.1"/>
    <property type="molecule type" value="Genomic_DNA"/>
</dbReference>
<evidence type="ECO:0000313" key="3">
    <source>
        <dbReference type="EMBL" id="SCW12266.1"/>
    </source>
</evidence>
<dbReference type="RefSeq" id="WP_047924263.1">
    <property type="nucleotide sequence ID" value="NZ_BLRT01000022.1"/>
</dbReference>
<evidence type="ECO:0000313" key="2">
    <source>
        <dbReference type="EMBL" id="SBQ21124.1"/>
    </source>
</evidence>